<evidence type="ECO:0000313" key="4">
    <source>
        <dbReference type="EMBL" id="PKS07893.1"/>
    </source>
</evidence>
<sequence length="371" mass="38737">MLRYLTATLGLLAVGTIAQTATESAAPTSTDDSKPTTHTVLVGWSGFKFTPNETIAKPGDTVEFKFYPPDHSVIRADYEHGCIPYENVGAHRVGFYSEQQFVSGISEDNPVFTIKVNDTEPIFYYCGAVGSCKSKHMIGVINPNENQTLAGHLEFVEQAEFELVPGQDWPSESDGDEYGGDSKAGGDSAGSSGGSNSNSNSNSNDSHHHGLSPGAIAGIAIGGAAVLLGAAGLIYYCGRNGGMERAYRKSMGSGAAANLNGQNGVHGAAAVPPSSPFTPGMEQKSALTPMSLATERWSGVNSPASQVGSPGYGGFVVPNVTGTTVDGGQQIHYEAPVQEAPVELPATTGAENRADRFSWAQGNESRFHSGR</sequence>
<dbReference type="STRING" id="41688.A0A2N3N620"/>
<accession>A0A2N3N620</accession>
<reference evidence="4 5" key="1">
    <citation type="journal article" date="2017" name="G3 (Bethesda)">
        <title>First Draft Genome Sequence of the Pathogenic Fungus Lomentospora prolificans (Formerly Scedosporium prolificans).</title>
        <authorList>
            <person name="Luo R."/>
            <person name="Zimin A."/>
            <person name="Workman R."/>
            <person name="Fan Y."/>
            <person name="Pertea G."/>
            <person name="Grossman N."/>
            <person name="Wear M.P."/>
            <person name="Jia B."/>
            <person name="Miller H."/>
            <person name="Casadevall A."/>
            <person name="Timp W."/>
            <person name="Zhang S.X."/>
            <person name="Salzberg S.L."/>
        </authorList>
    </citation>
    <scope>NUCLEOTIDE SEQUENCE [LARGE SCALE GENOMIC DNA]</scope>
    <source>
        <strain evidence="4 5">JHH-5317</strain>
    </source>
</reference>
<dbReference type="PANTHER" id="PTHR34883:SF8">
    <property type="entry name" value="EXTRACELLULAR SERINE-RICH PROTEIN (AFU_ORTHOLOGUE AFUA_6G00670)"/>
    <property type="match status" value="1"/>
</dbReference>
<evidence type="ECO:0000256" key="3">
    <source>
        <dbReference type="SAM" id="SignalP"/>
    </source>
</evidence>
<evidence type="ECO:0000313" key="5">
    <source>
        <dbReference type="Proteomes" id="UP000233524"/>
    </source>
</evidence>
<name>A0A2N3N620_9PEZI</name>
<feature type="region of interest" description="Disordered" evidence="1">
    <location>
        <begin position="266"/>
        <end position="285"/>
    </location>
</feature>
<dbReference type="InterPro" id="IPR008972">
    <property type="entry name" value="Cupredoxin"/>
</dbReference>
<dbReference type="EMBL" id="NLAX01000701">
    <property type="protein sequence ID" value="PKS07893.1"/>
    <property type="molecule type" value="Genomic_DNA"/>
</dbReference>
<feature type="compositionally biased region" description="Low complexity" evidence="1">
    <location>
        <begin position="194"/>
        <end position="204"/>
    </location>
</feature>
<keyword evidence="3" id="KW-0732">Signal</keyword>
<organism evidence="4 5">
    <name type="scientific">Lomentospora prolificans</name>
    <dbReference type="NCBI Taxonomy" id="41688"/>
    <lineage>
        <taxon>Eukaryota</taxon>
        <taxon>Fungi</taxon>
        <taxon>Dikarya</taxon>
        <taxon>Ascomycota</taxon>
        <taxon>Pezizomycotina</taxon>
        <taxon>Sordariomycetes</taxon>
        <taxon>Hypocreomycetidae</taxon>
        <taxon>Microascales</taxon>
        <taxon>Microascaceae</taxon>
        <taxon>Lomentospora</taxon>
    </lineage>
</organism>
<dbReference type="Proteomes" id="UP000233524">
    <property type="component" value="Unassembled WGS sequence"/>
</dbReference>
<proteinExistence type="predicted"/>
<protein>
    <recommendedName>
        <fullName evidence="6">Phytocyanin domain-containing protein</fullName>
    </recommendedName>
</protein>
<evidence type="ECO:0000256" key="1">
    <source>
        <dbReference type="SAM" id="MobiDB-lite"/>
    </source>
</evidence>
<keyword evidence="2" id="KW-1133">Transmembrane helix</keyword>
<dbReference type="SUPFAM" id="SSF49503">
    <property type="entry name" value="Cupredoxins"/>
    <property type="match status" value="1"/>
</dbReference>
<feature type="region of interest" description="Disordered" evidence="1">
    <location>
        <begin position="166"/>
        <end position="209"/>
    </location>
</feature>
<feature type="transmembrane region" description="Helical" evidence="2">
    <location>
        <begin position="215"/>
        <end position="238"/>
    </location>
</feature>
<keyword evidence="5" id="KW-1185">Reference proteome</keyword>
<dbReference type="VEuPathDB" id="FungiDB:jhhlp_006501"/>
<feature type="signal peptide" evidence="3">
    <location>
        <begin position="1"/>
        <end position="18"/>
    </location>
</feature>
<dbReference type="InterPro" id="IPR052953">
    <property type="entry name" value="Ser-rich/MCO-related"/>
</dbReference>
<keyword evidence="2" id="KW-0812">Transmembrane</keyword>
<feature type="region of interest" description="Disordered" evidence="1">
    <location>
        <begin position="346"/>
        <end position="371"/>
    </location>
</feature>
<evidence type="ECO:0000256" key="2">
    <source>
        <dbReference type="SAM" id="Phobius"/>
    </source>
</evidence>
<gene>
    <name evidence="4" type="ORF">jhhlp_006501</name>
</gene>
<dbReference type="OrthoDB" id="2331100at2759"/>
<dbReference type="Gene3D" id="2.60.40.420">
    <property type="entry name" value="Cupredoxins - blue copper proteins"/>
    <property type="match status" value="1"/>
</dbReference>
<feature type="chain" id="PRO_5014897802" description="Phytocyanin domain-containing protein" evidence="3">
    <location>
        <begin position="19"/>
        <end position="371"/>
    </location>
</feature>
<evidence type="ECO:0008006" key="6">
    <source>
        <dbReference type="Google" id="ProtNLM"/>
    </source>
</evidence>
<dbReference type="PANTHER" id="PTHR34883">
    <property type="entry name" value="SERINE-RICH PROTEIN, PUTATIVE-RELATED-RELATED"/>
    <property type="match status" value="1"/>
</dbReference>
<keyword evidence="2" id="KW-0472">Membrane</keyword>
<dbReference type="InParanoid" id="A0A2N3N620"/>
<dbReference type="AlphaFoldDB" id="A0A2N3N620"/>
<comment type="caution">
    <text evidence="4">The sequence shown here is derived from an EMBL/GenBank/DDBJ whole genome shotgun (WGS) entry which is preliminary data.</text>
</comment>